<protein>
    <submittedName>
        <fullName evidence="1">Uncharacterized protein</fullName>
    </submittedName>
</protein>
<reference evidence="2" key="1">
    <citation type="submission" date="2016-10" db="EMBL/GenBank/DDBJ databases">
        <authorList>
            <person name="Varghese N."/>
            <person name="Submissions S."/>
        </authorList>
    </citation>
    <scope>NUCLEOTIDE SEQUENCE [LARGE SCALE GENOMIC DNA]</scope>
    <source>
        <strain evidence="2">DSM 44718</strain>
    </source>
</reference>
<dbReference type="Proteomes" id="UP000199632">
    <property type="component" value="Unassembled WGS sequence"/>
</dbReference>
<proteinExistence type="predicted"/>
<evidence type="ECO:0000313" key="2">
    <source>
        <dbReference type="Proteomes" id="UP000199632"/>
    </source>
</evidence>
<accession>A0A1H3TJV1</accession>
<keyword evidence="2" id="KW-1185">Reference proteome</keyword>
<gene>
    <name evidence="1" type="ORF">SAMN05421684_5920</name>
</gene>
<dbReference type="EMBL" id="FNQB01000003">
    <property type="protein sequence ID" value="SDZ50563.1"/>
    <property type="molecule type" value="Genomic_DNA"/>
</dbReference>
<dbReference type="STRING" id="137265.SAMN05421684_5920"/>
<name>A0A1H3TJV1_9ACTN</name>
<sequence length="84" mass="9268">MLVAVAGGSLLVAVCVYLILNQRFQFVERGWVGIGRDEPAHPAPGWEVFRYYVPLAAWGPLVIATAVDYGRRATALEHRNSGDR</sequence>
<dbReference type="AlphaFoldDB" id="A0A1H3TJV1"/>
<organism evidence="1 2">
    <name type="scientific">Asanoa ishikariensis</name>
    <dbReference type="NCBI Taxonomy" id="137265"/>
    <lineage>
        <taxon>Bacteria</taxon>
        <taxon>Bacillati</taxon>
        <taxon>Actinomycetota</taxon>
        <taxon>Actinomycetes</taxon>
        <taxon>Micromonosporales</taxon>
        <taxon>Micromonosporaceae</taxon>
        <taxon>Asanoa</taxon>
    </lineage>
</organism>
<evidence type="ECO:0000313" key="1">
    <source>
        <dbReference type="EMBL" id="SDZ50563.1"/>
    </source>
</evidence>